<evidence type="ECO:0000259" key="1">
    <source>
        <dbReference type="Pfam" id="PF01979"/>
    </source>
</evidence>
<evidence type="ECO:0000313" key="3">
    <source>
        <dbReference type="Proteomes" id="UP001319200"/>
    </source>
</evidence>
<dbReference type="PANTHER" id="PTHR43135">
    <property type="entry name" value="ALPHA-D-RIBOSE 1-METHYLPHOSPHONATE 5-TRIPHOSPHATE DIPHOSPHATASE"/>
    <property type="match status" value="1"/>
</dbReference>
<proteinExistence type="predicted"/>
<dbReference type="Pfam" id="PF01979">
    <property type="entry name" value="Amidohydro_1"/>
    <property type="match status" value="1"/>
</dbReference>
<dbReference type="AlphaFoldDB" id="A0AAP2GQM0"/>
<dbReference type="Gene3D" id="2.30.40.10">
    <property type="entry name" value="Urease, subunit C, domain 1"/>
    <property type="match status" value="1"/>
</dbReference>
<evidence type="ECO:0000313" key="2">
    <source>
        <dbReference type="EMBL" id="MBT1699085.1"/>
    </source>
</evidence>
<dbReference type="InterPro" id="IPR051781">
    <property type="entry name" value="Metallo-dep_Hydrolase"/>
</dbReference>
<organism evidence="2 3">
    <name type="scientific">Chryseosolibacter histidini</name>
    <dbReference type="NCBI Taxonomy" id="2782349"/>
    <lineage>
        <taxon>Bacteria</taxon>
        <taxon>Pseudomonadati</taxon>
        <taxon>Bacteroidota</taxon>
        <taxon>Cytophagia</taxon>
        <taxon>Cytophagales</taxon>
        <taxon>Chryseotaleaceae</taxon>
        <taxon>Chryseosolibacter</taxon>
    </lineage>
</organism>
<dbReference type="InterPro" id="IPR006680">
    <property type="entry name" value="Amidohydro-rel"/>
</dbReference>
<dbReference type="InterPro" id="IPR032466">
    <property type="entry name" value="Metal_Hydrolase"/>
</dbReference>
<reference evidence="2 3" key="1">
    <citation type="submission" date="2021-05" db="EMBL/GenBank/DDBJ databases">
        <title>A Polyphasic approach of four new species of the genus Ohtaekwangia: Ohtaekwangia histidinii sp. nov., Ohtaekwangia cretensis sp. nov., Ohtaekwangia indiensis sp. nov., Ohtaekwangia reichenbachii sp. nov. from diverse environment.</title>
        <authorList>
            <person name="Octaviana S."/>
        </authorList>
    </citation>
    <scope>NUCLEOTIDE SEQUENCE [LARGE SCALE GENOMIC DNA]</scope>
    <source>
        <strain evidence="2 3">PWU4</strain>
    </source>
</reference>
<accession>A0AAP2GQM0</accession>
<name>A0AAP2GQM0_9BACT</name>
<dbReference type="PANTHER" id="PTHR43135:SF3">
    <property type="entry name" value="ALPHA-D-RIBOSE 1-METHYLPHOSPHONATE 5-TRIPHOSPHATE DIPHOSPHATASE"/>
    <property type="match status" value="1"/>
</dbReference>
<comment type="caution">
    <text evidence="2">The sequence shown here is derived from an EMBL/GenBank/DDBJ whole genome shotgun (WGS) entry which is preliminary data.</text>
</comment>
<dbReference type="SUPFAM" id="SSF51556">
    <property type="entry name" value="Metallo-dependent hydrolases"/>
    <property type="match status" value="1"/>
</dbReference>
<dbReference type="InterPro" id="IPR011059">
    <property type="entry name" value="Metal-dep_hydrolase_composite"/>
</dbReference>
<feature type="domain" description="Amidohydrolase-related" evidence="1">
    <location>
        <begin position="318"/>
        <end position="408"/>
    </location>
</feature>
<gene>
    <name evidence="2" type="ORF">KK083_19475</name>
</gene>
<keyword evidence="3" id="KW-1185">Reference proteome</keyword>
<dbReference type="GO" id="GO:0016810">
    <property type="term" value="F:hydrolase activity, acting on carbon-nitrogen (but not peptide) bonds"/>
    <property type="evidence" value="ECO:0007669"/>
    <property type="project" value="InterPro"/>
</dbReference>
<sequence length="435" mass="47464">MIRTIKYIAGLLLLLVCVMDLGAQSPKGKYGTFALTNASIETVTKGVISNGTVIIRNGKIEAVGTNIQVPQGAEVIDCKGSWIYPGMIDSGTRLGLFEFGQAPQATDVSELGDVVPQMKALTAINPNSAAIPINRISGVTTTLTLPEGDLFSGTAALVSLHGYTPDQMFEGFEAVLLNFPRTGRRGPFDRRSDEDIKKATEKSLLRISEVWERAVQYHRIDSATKGKGTYYPEMQAMLPVVRGEMALIIDVNAARDIQTALKWIKEKKIKKVILSGVAEGWRVADEIAKANIPVLAGPVLELPTRDYDRYDKAYANPGLLRKAGVKVAIKTDDGHLNYRNLPYHAGFAAAYGMGREEALKAITIVPAEIFGVADKLGSIEQGKSATLFVCNGDPFEPKTQVSQVFIDGWQMPMVSRQTLLYDEFLQRDPGVAKEK</sequence>
<dbReference type="SUPFAM" id="SSF51338">
    <property type="entry name" value="Composite domain of metallo-dependent hydrolases"/>
    <property type="match status" value="1"/>
</dbReference>
<dbReference type="RefSeq" id="WP_254166523.1">
    <property type="nucleotide sequence ID" value="NZ_JAHESF010000021.1"/>
</dbReference>
<protein>
    <submittedName>
        <fullName evidence="2">Amidohydrolase family protein</fullName>
    </submittedName>
</protein>
<dbReference type="EMBL" id="JAHESF010000021">
    <property type="protein sequence ID" value="MBT1699085.1"/>
    <property type="molecule type" value="Genomic_DNA"/>
</dbReference>
<dbReference type="Gene3D" id="3.20.20.140">
    <property type="entry name" value="Metal-dependent hydrolases"/>
    <property type="match status" value="1"/>
</dbReference>
<dbReference type="Proteomes" id="UP001319200">
    <property type="component" value="Unassembled WGS sequence"/>
</dbReference>